<dbReference type="PROSITE" id="PS51898">
    <property type="entry name" value="TYR_RECOMBINASE"/>
    <property type="match status" value="1"/>
</dbReference>
<dbReference type="EMBL" id="RYZS01000001">
    <property type="protein sequence ID" value="RVU93690.1"/>
    <property type="molecule type" value="Genomic_DNA"/>
</dbReference>
<gene>
    <name evidence="9" type="ORF">EK398_01760</name>
</gene>
<evidence type="ECO:0000256" key="4">
    <source>
        <dbReference type="ARBA" id="ARBA00023172"/>
    </source>
</evidence>
<sequence>MATFRKRGKKWEYRIRYVDPITGKKTEHSKGGFDTKPEAEYAAAEAYIDVKDGTVAKNPNILFRDYADSWFDTYKRSVKETSLRSRETYLNTLKDTFKQLRLNKLTHNLYQKKLNELSKRYKRNSLIAVNQVAQMIAKQAVKDGYFKANPIADIKIPHYEDSNEKIEFWELVDIQKFRDYCLSEINKKRKKGSYYITLEKQRDLALFYLLIYGGFRIGEACALHMNDYYPLTKEINISKTLGSPASNQLKNSYKIFPPKTKSAYRTIPLPEIAYKQLENWINLRNEYAELFPLVFQESQFLFCKKDGSPMTPRDMRTKFNVIIYKANLTKITLHGLRHTYTALQIQAGTDPKSLQMLLGHSNVKTTLDIYAHITGDKRRETISQFDKMLKQLDSGAKAGQDENQQKINSENSAI</sequence>
<name>A0A437UJ84_ENTAV</name>
<accession>A0A437UJ84</accession>
<evidence type="ECO:0000256" key="3">
    <source>
        <dbReference type="ARBA" id="ARBA00023125"/>
    </source>
</evidence>
<evidence type="ECO:0000256" key="5">
    <source>
        <dbReference type="PROSITE-ProRule" id="PRU01248"/>
    </source>
</evidence>
<dbReference type="Pfam" id="PF00589">
    <property type="entry name" value="Phage_integrase"/>
    <property type="match status" value="1"/>
</dbReference>
<protein>
    <submittedName>
        <fullName evidence="9">Site-specific integrase</fullName>
    </submittedName>
</protein>
<feature type="region of interest" description="Disordered" evidence="6">
    <location>
        <begin position="395"/>
        <end position="414"/>
    </location>
</feature>
<dbReference type="Proteomes" id="UP000288388">
    <property type="component" value="Unassembled WGS sequence"/>
</dbReference>
<dbReference type="PROSITE" id="PS51900">
    <property type="entry name" value="CB"/>
    <property type="match status" value="1"/>
</dbReference>
<dbReference type="InterPro" id="IPR011010">
    <property type="entry name" value="DNA_brk_join_enz"/>
</dbReference>
<organism evidence="9 10">
    <name type="scientific">Enterococcus avium</name>
    <name type="common">Streptococcus avium</name>
    <dbReference type="NCBI Taxonomy" id="33945"/>
    <lineage>
        <taxon>Bacteria</taxon>
        <taxon>Bacillati</taxon>
        <taxon>Bacillota</taxon>
        <taxon>Bacilli</taxon>
        <taxon>Lactobacillales</taxon>
        <taxon>Enterococcaceae</taxon>
        <taxon>Enterococcus</taxon>
    </lineage>
</organism>
<dbReference type="CDD" id="cd01189">
    <property type="entry name" value="INT_ICEBs1_C_like"/>
    <property type="match status" value="1"/>
</dbReference>
<dbReference type="InterPro" id="IPR002104">
    <property type="entry name" value="Integrase_catalytic"/>
</dbReference>
<keyword evidence="4" id="KW-0233">DNA recombination</keyword>
<dbReference type="InterPro" id="IPR013762">
    <property type="entry name" value="Integrase-like_cat_sf"/>
</dbReference>
<dbReference type="RefSeq" id="WP_127978122.1">
    <property type="nucleotide sequence ID" value="NZ_JBPFKW010000178.1"/>
</dbReference>
<evidence type="ECO:0000259" key="8">
    <source>
        <dbReference type="PROSITE" id="PS51900"/>
    </source>
</evidence>
<dbReference type="Pfam" id="PF14657">
    <property type="entry name" value="Arm-DNA-bind_4"/>
    <property type="match status" value="1"/>
</dbReference>
<dbReference type="Gene3D" id="1.10.150.130">
    <property type="match status" value="1"/>
</dbReference>
<dbReference type="GO" id="GO:0015074">
    <property type="term" value="P:DNA integration"/>
    <property type="evidence" value="ECO:0007669"/>
    <property type="project" value="UniProtKB-KW"/>
</dbReference>
<dbReference type="GO" id="GO:0006310">
    <property type="term" value="P:DNA recombination"/>
    <property type="evidence" value="ECO:0007669"/>
    <property type="project" value="UniProtKB-KW"/>
</dbReference>
<feature type="domain" description="Core-binding (CB)" evidence="8">
    <location>
        <begin position="61"/>
        <end position="137"/>
    </location>
</feature>
<feature type="compositionally biased region" description="Polar residues" evidence="6">
    <location>
        <begin position="405"/>
        <end position="414"/>
    </location>
</feature>
<comment type="caution">
    <text evidence="9">The sequence shown here is derived from an EMBL/GenBank/DDBJ whole genome shotgun (WGS) entry which is preliminary data.</text>
</comment>
<keyword evidence="2" id="KW-0229">DNA integration</keyword>
<dbReference type="Pfam" id="PF14659">
    <property type="entry name" value="Phage_int_SAM_3"/>
    <property type="match status" value="1"/>
</dbReference>
<evidence type="ECO:0000256" key="1">
    <source>
        <dbReference type="ARBA" id="ARBA00008857"/>
    </source>
</evidence>
<dbReference type="AlphaFoldDB" id="A0A437UJ84"/>
<evidence type="ECO:0000259" key="7">
    <source>
        <dbReference type="PROSITE" id="PS51898"/>
    </source>
</evidence>
<dbReference type="InterPro" id="IPR028259">
    <property type="entry name" value="AP2-like_int_N"/>
</dbReference>
<comment type="similarity">
    <text evidence="1">Belongs to the 'phage' integrase family.</text>
</comment>
<dbReference type="PANTHER" id="PTHR30349:SF64">
    <property type="entry name" value="PROPHAGE INTEGRASE INTD-RELATED"/>
    <property type="match status" value="1"/>
</dbReference>
<dbReference type="GO" id="GO:0003677">
    <property type="term" value="F:DNA binding"/>
    <property type="evidence" value="ECO:0007669"/>
    <property type="project" value="UniProtKB-UniRule"/>
</dbReference>
<dbReference type="InterPro" id="IPR010998">
    <property type="entry name" value="Integrase_recombinase_N"/>
</dbReference>
<feature type="domain" description="Tyr recombinase" evidence="7">
    <location>
        <begin position="164"/>
        <end position="383"/>
    </location>
</feature>
<dbReference type="SUPFAM" id="SSF56349">
    <property type="entry name" value="DNA breaking-rejoining enzymes"/>
    <property type="match status" value="1"/>
</dbReference>
<evidence type="ECO:0000256" key="6">
    <source>
        <dbReference type="SAM" id="MobiDB-lite"/>
    </source>
</evidence>
<keyword evidence="3 5" id="KW-0238">DNA-binding</keyword>
<dbReference type="PANTHER" id="PTHR30349">
    <property type="entry name" value="PHAGE INTEGRASE-RELATED"/>
    <property type="match status" value="1"/>
</dbReference>
<reference evidence="9 10" key="1">
    <citation type="submission" date="2018-12" db="EMBL/GenBank/DDBJ databases">
        <title>A novel vanA-carrying plasmid in a clinical isolate of Enterococcus avium.</title>
        <authorList>
            <person name="Bernasconi O.J."/>
            <person name="Luzzaro F."/>
            <person name="Endimiani A."/>
        </authorList>
    </citation>
    <scope>NUCLEOTIDE SEQUENCE [LARGE SCALE GENOMIC DNA]</scope>
    <source>
        <strain evidence="9 10">LC0559/18</strain>
    </source>
</reference>
<proteinExistence type="inferred from homology"/>
<evidence type="ECO:0000313" key="9">
    <source>
        <dbReference type="EMBL" id="RVU93690.1"/>
    </source>
</evidence>
<dbReference type="InterPro" id="IPR004107">
    <property type="entry name" value="Integrase_SAM-like_N"/>
</dbReference>
<dbReference type="InterPro" id="IPR044068">
    <property type="entry name" value="CB"/>
</dbReference>
<evidence type="ECO:0000256" key="2">
    <source>
        <dbReference type="ARBA" id="ARBA00022908"/>
    </source>
</evidence>
<dbReference type="InterPro" id="IPR050090">
    <property type="entry name" value="Tyrosine_recombinase_XerCD"/>
</dbReference>
<evidence type="ECO:0000313" key="10">
    <source>
        <dbReference type="Proteomes" id="UP000288388"/>
    </source>
</evidence>
<dbReference type="Gene3D" id="1.10.443.10">
    <property type="entry name" value="Intergrase catalytic core"/>
    <property type="match status" value="1"/>
</dbReference>